<feature type="transmembrane region" description="Helical" evidence="7">
    <location>
        <begin position="136"/>
        <end position="162"/>
    </location>
</feature>
<comment type="caution">
    <text evidence="9">The sequence shown here is derived from an EMBL/GenBank/DDBJ whole genome shotgun (WGS) entry which is preliminary data.</text>
</comment>
<keyword evidence="4" id="KW-0560">Oxidoreductase</keyword>
<keyword evidence="2 7" id="KW-0812">Transmembrane</keyword>
<evidence type="ECO:0000256" key="6">
    <source>
        <dbReference type="ARBA" id="ARBA00023136"/>
    </source>
</evidence>
<keyword evidence="10" id="KW-1185">Reference proteome</keyword>
<gene>
    <name evidence="9" type="ORF">GCM10010439_50190</name>
</gene>
<evidence type="ECO:0000256" key="4">
    <source>
        <dbReference type="ARBA" id="ARBA00023002"/>
    </source>
</evidence>
<evidence type="ECO:0000256" key="7">
    <source>
        <dbReference type="SAM" id="Phobius"/>
    </source>
</evidence>
<evidence type="ECO:0000259" key="8">
    <source>
        <dbReference type="Pfam" id="PF04116"/>
    </source>
</evidence>
<sequence length="279" mass="32143">MVLWAVPAFVLLLALEAVSYRLWPDEGELGFAGRDTATSLAMGLGSLGWDLLWSLPIAVANGLLFGWLYDLTPWTVPVTWQWIVVAVFVTDFFYYWSHRTHHRVRILWASHVVHHSSRRYNLSTALRQPWTGFTGWIFYVPMAVIGFHPAVLAFSYGVNLVYQFWIHTERIGKLLRPVEYVFNTPSHHRVHHGSQGSYLDRNYGGIVILWDRLFGTFTPETERVVYGLTKNIGTFNPLRVAFQEYASIARNIRSAPDWRGRLGYVFAEPGWRPDTKRSA</sequence>
<feature type="transmembrane region" description="Helical" evidence="7">
    <location>
        <begin position="78"/>
        <end position="96"/>
    </location>
</feature>
<keyword evidence="3 7" id="KW-1133">Transmembrane helix</keyword>
<protein>
    <submittedName>
        <fullName evidence="9">Sterol desaturase family protein</fullName>
    </submittedName>
</protein>
<keyword evidence="6 7" id="KW-0472">Membrane</keyword>
<dbReference type="InterPro" id="IPR051689">
    <property type="entry name" value="Sterol_desaturase/TMEM195"/>
</dbReference>
<accession>A0ABP6GYI7</accession>
<feature type="domain" description="Fatty acid hydroxylase" evidence="8">
    <location>
        <begin position="84"/>
        <end position="216"/>
    </location>
</feature>
<dbReference type="Proteomes" id="UP001501842">
    <property type="component" value="Unassembled WGS sequence"/>
</dbReference>
<dbReference type="InterPro" id="IPR006694">
    <property type="entry name" value="Fatty_acid_hydroxylase"/>
</dbReference>
<comment type="subcellular location">
    <subcellularLocation>
        <location evidence="1">Endomembrane system</location>
        <topology evidence="1">Multi-pass membrane protein</topology>
    </subcellularLocation>
</comment>
<reference evidence="10" key="1">
    <citation type="journal article" date="2019" name="Int. J. Syst. Evol. Microbiol.">
        <title>The Global Catalogue of Microorganisms (GCM) 10K type strain sequencing project: providing services to taxonomists for standard genome sequencing and annotation.</title>
        <authorList>
            <consortium name="The Broad Institute Genomics Platform"/>
            <consortium name="The Broad Institute Genome Sequencing Center for Infectious Disease"/>
            <person name="Wu L."/>
            <person name="Ma J."/>
        </authorList>
    </citation>
    <scope>NUCLEOTIDE SEQUENCE [LARGE SCALE GENOMIC DNA]</scope>
    <source>
        <strain evidence="10">JCM 8201</strain>
    </source>
</reference>
<evidence type="ECO:0000256" key="1">
    <source>
        <dbReference type="ARBA" id="ARBA00004127"/>
    </source>
</evidence>
<evidence type="ECO:0000313" key="9">
    <source>
        <dbReference type="EMBL" id="GAA2732441.1"/>
    </source>
</evidence>
<feature type="transmembrane region" description="Helical" evidence="7">
    <location>
        <begin position="51"/>
        <end position="71"/>
    </location>
</feature>
<evidence type="ECO:0000256" key="3">
    <source>
        <dbReference type="ARBA" id="ARBA00022989"/>
    </source>
</evidence>
<dbReference type="EMBL" id="BAAATZ010000021">
    <property type="protein sequence ID" value="GAA2732441.1"/>
    <property type="molecule type" value="Genomic_DNA"/>
</dbReference>
<keyword evidence="5" id="KW-0443">Lipid metabolism</keyword>
<dbReference type="PANTHER" id="PTHR21624:SF1">
    <property type="entry name" value="ALKYLGLYCEROL MONOOXYGENASE"/>
    <property type="match status" value="1"/>
</dbReference>
<evidence type="ECO:0000256" key="5">
    <source>
        <dbReference type="ARBA" id="ARBA00023098"/>
    </source>
</evidence>
<name>A0ABP6GYI7_9ACTN</name>
<dbReference type="PANTHER" id="PTHR21624">
    <property type="entry name" value="STEROL DESATURASE-RELATED PROTEIN"/>
    <property type="match status" value="1"/>
</dbReference>
<dbReference type="Pfam" id="PF04116">
    <property type="entry name" value="FA_hydroxylase"/>
    <property type="match status" value="1"/>
</dbReference>
<evidence type="ECO:0000256" key="2">
    <source>
        <dbReference type="ARBA" id="ARBA00022692"/>
    </source>
</evidence>
<evidence type="ECO:0000313" key="10">
    <source>
        <dbReference type="Proteomes" id="UP001501842"/>
    </source>
</evidence>
<organism evidence="9 10">
    <name type="scientific">Actinocorallia aurantiaca</name>
    <dbReference type="NCBI Taxonomy" id="46204"/>
    <lineage>
        <taxon>Bacteria</taxon>
        <taxon>Bacillati</taxon>
        <taxon>Actinomycetota</taxon>
        <taxon>Actinomycetes</taxon>
        <taxon>Streptosporangiales</taxon>
        <taxon>Thermomonosporaceae</taxon>
        <taxon>Actinocorallia</taxon>
    </lineage>
</organism>
<proteinExistence type="predicted"/>